<keyword evidence="6 7" id="KW-0472">Membrane</keyword>
<dbReference type="PANTHER" id="PTHR33406:SF6">
    <property type="entry name" value="MEMBRANE PROTEIN YDGH-RELATED"/>
    <property type="match status" value="1"/>
</dbReference>
<evidence type="ECO:0000256" key="6">
    <source>
        <dbReference type="ARBA" id="ARBA00023136"/>
    </source>
</evidence>
<feature type="transmembrane region" description="Helical" evidence="7">
    <location>
        <begin position="342"/>
        <end position="362"/>
    </location>
</feature>
<feature type="transmembrane region" description="Helical" evidence="7">
    <location>
        <begin position="568"/>
        <end position="585"/>
    </location>
</feature>
<dbReference type="PANTHER" id="PTHR33406">
    <property type="entry name" value="MEMBRANE PROTEIN MJ1562-RELATED"/>
    <property type="match status" value="1"/>
</dbReference>
<evidence type="ECO:0000256" key="2">
    <source>
        <dbReference type="ARBA" id="ARBA00010157"/>
    </source>
</evidence>
<feature type="transmembrane region" description="Helical" evidence="7">
    <location>
        <begin position="628"/>
        <end position="649"/>
    </location>
</feature>
<proteinExistence type="inferred from homology"/>
<evidence type="ECO:0000256" key="7">
    <source>
        <dbReference type="SAM" id="Phobius"/>
    </source>
</evidence>
<feature type="transmembrane region" description="Helical" evidence="7">
    <location>
        <begin position="233"/>
        <end position="255"/>
    </location>
</feature>
<keyword evidence="4 7" id="KW-0812">Transmembrane</keyword>
<name>A0A5J5JQU2_9ACTN</name>
<gene>
    <name evidence="9" type="ORF">F5972_36000</name>
</gene>
<dbReference type="Proteomes" id="UP000327011">
    <property type="component" value="Unassembled WGS sequence"/>
</dbReference>
<accession>A0A5J5JQU2</accession>
<evidence type="ECO:0000259" key="8">
    <source>
        <dbReference type="PROSITE" id="PS50156"/>
    </source>
</evidence>
<dbReference type="AlphaFoldDB" id="A0A5J5JQU2"/>
<dbReference type="Pfam" id="PF03176">
    <property type="entry name" value="MMPL"/>
    <property type="match status" value="2"/>
</dbReference>
<evidence type="ECO:0000313" key="10">
    <source>
        <dbReference type="Proteomes" id="UP000327011"/>
    </source>
</evidence>
<reference evidence="9 10" key="1">
    <citation type="submission" date="2019-09" db="EMBL/GenBank/DDBJ databases">
        <title>Screening of Novel Bioactive Compounds from Soil-Associated.</title>
        <authorList>
            <person name="Gong X."/>
        </authorList>
    </citation>
    <scope>NUCLEOTIDE SEQUENCE [LARGE SCALE GENOMIC DNA]</scope>
    <source>
        <strain evidence="9 10">Gxj-6</strain>
    </source>
</reference>
<comment type="subcellular location">
    <subcellularLocation>
        <location evidence="1">Cell membrane</location>
        <topology evidence="1">Multi-pass membrane protein</topology>
    </subcellularLocation>
</comment>
<dbReference type="InterPro" id="IPR004869">
    <property type="entry name" value="MMPL_dom"/>
</dbReference>
<dbReference type="InterPro" id="IPR050545">
    <property type="entry name" value="Mycobact_MmpL"/>
</dbReference>
<feature type="domain" description="SSD" evidence="8">
    <location>
        <begin position="232"/>
        <end position="364"/>
    </location>
</feature>
<comment type="caution">
    <text evidence="9">The sequence shown here is derived from an EMBL/GenBank/DDBJ whole genome shotgun (WGS) entry which is preliminary data.</text>
</comment>
<feature type="transmembrane region" description="Helical" evidence="7">
    <location>
        <begin position="267"/>
        <end position="289"/>
    </location>
</feature>
<feature type="domain" description="SSD" evidence="8">
    <location>
        <begin position="595"/>
        <end position="723"/>
    </location>
</feature>
<keyword evidence="10" id="KW-1185">Reference proteome</keyword>
<feature type="transmembrane region" description="Helical" evidence="7">
    <location>
        <begin position="592"/>
        <end position="616"/>
    </location>
</feature>
<sequence>MGSEVGDRMRPLTRASVISAGRRSRWVVIAVWLALAMLAVPLQARLGERAADESETFLVRGSESATVKRIIDERFRRGSETAAVIAYFRESGITADDGRRADADALALCRSGAIPNLTMIATPYQRACGETDPLDMSPGASLLTSPDDTVILSTVLMTDDSTPDIEQAVAAIREIVPSAAGDESGLRAFVTGRAGFEADRKAALKGINGTLLAVTIAVLLLLLLVTYRSPLVALVPLAVVALAYLVTAGLAYGLVAVGLTEVSGQTTAILIVLMFGAGTDYCLLIVARFRDELRRARDVEEAMVAAAQGTAPAIFSAGAIVVGAMLVLALADFNAMREMGPILALGVAIMVCAGLTLLPAVLTTLGRRAFWPAVPRLEPESAPAVTFWGRVAGLVHARPGVIAAAVTALLAAGALAGIGGRPALDFSESFREAPDSVRGQQVIRDHFIPGRAAPLRIVVAHEVGGKVQSALTEGTHTPVADMHAVARSVGADGDSLGAEAQGQGRSATDLLIFDADLRMDPFSEQATDAVPVLREVAGRAADGHTVLIGGTVAENYDARQALERDTRLIVPVGLALIFVVLAVLLRAVVMPLYVIATVVLSFGFALGVGSLIFTHILGQPASDPNLPMYAFIFLVALGVDYNVFLLSGISERRRQHETRRAVTEALERTGGVITSAGLVLAATFATLMVLPMEALFQIGFVVTLGLLADTFLVRALLVPALAVMLGERNWWPSRQTATPG</sequence>
<comment type="similarity">
    <text evidence="2">Belongs to the resistance-nodulation-cell division (RND) (TC 2.A.6) family. MmpL subfamily.</text>
</comment>
<protein>
    <submittedName>
        <fullName evidence="9">MMPL family transporter</fullName>
    </submittedName>
</protein>
<evidence type="ECO:0000256" key="5">
    <source>
        <dbReference type="ARBA" id="ARBA00022989"/>
    </source>
</evidence>
<keyword evidence="3" id="KW-1003">Cell membrane</keyword>
<dbReference type="EMBL" id="VYTZ01000025">
    <property type="protein sequence ID" value="KAA9373328.1"/>
    <property type="molecule type" value="Genomic_DNA"/>
</dbReference>
<organism evidence="9 10">
    <name type="scientific">Microbispora cellulosiformans</name>
    <dbReference type="NCBI Taxonomy" id="2614688"/>
    <lineage>
        <taxon>Bacteria</taxon>
        <taxon>Bacillati</taxon>
        <taxon>Actinomycetota</taxon>
        <taxon>Actinomycetes</taxon>
        <taxon>Streptosporangiales</taxon>
        <taxon>Streptosporangiaceae</taxon>
        <taxon>Microbispora</taxon>
    </lineage>
</organism>
<evidence type="ECO:0000256" key="4">
    <source>
        <dbReference type="ARBA" id="ARBA00022692"/>
    </source>
</evidence>
<evidence type="ECO:0000256" key="1">
    <source>
        <dbReference type="ARBA" id="ARBA00004651"/>
    </source>
</evidence>
<evidence type="ECO:0000313" key="9">
    <source>
        <dbReference type="EMBL" id="KAA9373328.1"/>
    </source>
</evidence>
<feature type="transmembrane region" description="Helical" evidence="7">
    <location>
        <begin position="696"/>
        <end position="725"/>
    </location>
</feature>
<dbReference type="PROSITE" id="PS50156">
    <property type="entry name" value="SSD"/>
    <property type="match status" value="2"/>
</dbReference>
<dbReference type="InterPro" id="IPR000731">
    <property type="entry name" value="SSD"/>
</dbReference>
<feature type="transmembrane region" description="Helical" evidence="7">
    <location>
        <begin position="670"/>
        <end position="690"/>
    </location>
</feature>
<feature type="transmembrane region" description="Helical" evidence="7">
    <location>
        <begin position="309"/>
        <end position="330"/>
    </location>
</feature>
<dbReference type="SUPFAM" id="SSF82866">
    <property type="entry name" value="Multidrug efflux transporter AcrB transmembrane domain"/>
    <property type="match status" value="2"/>
</dbReference>
<dbReference type="Gene3D" id="1.20.1640.10">
    <property type="entry name" value="Multidrug efflux transporter AcrB transmembrane domain"/>
    <property type="match status" value="2"/>
</dbReference>
<feature type="transmembrane region" description="Helical" evidence="7">
    <location>
        <begin position="209"/>
        <end position="227"/>
    </location>
</feature>
<evidence type="ECO:0000256" key="3">
    <source>
        <dbReference type="ARBA" id="ARBA00022475"/>
    </source>
</evidence>
<keyword evidence="5 7" id="KW-1133">Transmembrane helix</keyword>
<dbReference type="GO" id="GO:0005886">
    <property type="term" value="C:plasma membrane"/>
    <property type="evidence" value="ECO:0007669"/>
    <property type="project" value="UniProtKB-SubCell"/>
</dbReference>